<accession>X1EJH3</accession>
<feature type="non-terminal residue" evidence="5">
    <location>
        <position position="1"/>
    </location>
</feature>
<dbReference type="PRINTS" id="PR00368">
    <property type="entry name" value="FADPNR"/>
</dbReference>
<sequence>IVVIGGGAVGIELSISLIKKGNIVYLVELAPKLLGQAFDINFSNYIKKILQNLGIKVFTSTKLISIEGEENVKKIITDQIDISCDLVICAIGMKPEVKFAKKSGIEIGKFSGIKVNNRMLTNIKDVYACGDCAETENGNIGNMLWLPAKLQ</sequence>
<comment type="cofactor">
    <cofactor evidence="1">
        <name>FAD</name>
        <dbReference type="ChEBI" id="CHEBI:57692"/>
    </cofactor>
</comment>
<keyword evidence="2" id="KW-0285">Flavoprotein</keyword>
<name>X1EJH3_9ZZZZ</name>
<gene>
    <name evidence="5" type="ORF">S01H4_62786</name>
</gene>
<evidence type="ECO:0000313" key="5">
    <source>
        <dbReference type="EMBL" id="GAH08813.1"/>
    </source>
</evidence>
<dbReference type="Pfam" id="PF07992">
    <property type="entry name" value="Pyr_redox_2"/>
    <property type="match status" value="1"/>
</dbReference>
<keyword evidence="3" id="KW-0274">FAD</keyword>
<evidence type="ECO:0000256" key="1">
    <source>
        <dbReference type="ARBA" id="ARBA00001974"/>
    </source>
</evidence>
<dbReference type="InterPro" id="IPR036188">
    <property type="entry name" value="FAD/NAD-bd_sf"/>
</dbReference>
<dbReference type="EMBL" id="BART01037564">
    <property type="protein sequence ID" value="GAH08813.1"/>
    <property type="molecule type" value="Genomic_DNA"/>
</dbReference>
<feature type="domain" description="FAD/NAD(P)-binding" evidence="4">
    <location>
        <begin position="1"/>
        <end position="134"/>
    </location>
</feature>
<dbReference type="Gene3D" id="3.50.50.60">
    <property type="entry name" value="FAD/NAD(P)-binding domain"/>
    <property type="match status" value="1"/>
</dbReference>
<feature type="non-terminal residue" evidence="5">
    <location>
        <position position="151"/>
    </location>
</feature>
<dbReference type="GO" id="GO:0016491">
    <property type="term" value="F:oxidoreductase activity"/>
    <property type="evidence" value="ECO:0007669"/>
    <property type="project" value="InterPro"/>
</dbReference>
<proteinExistence type="predicted"/>
<reference evidence="5" key="1">
    <citation type="journal article" date="2014" name="Front. Microbiol.">
        <title>High frequency of phylogenetically diverse reductive dehalogenase-homologous genes in deep subseafloor sedimentary metagenomes.</title>
        <authorList>
            <person name="Kawai M."/>
            <person name="Futagami T."/>
            <person name="Toyoda A."/>
            <person name="Takaki Y."/>
            <person name="Nishi S."/>
            <person name="Hori S."/>
            <person name="Arai W."/>
            <person name="Tsubouchi T."/>
            <person name="Morono Y."/>
            <person name="Uchiyama I."/>
            <person name="Ito T."/>
            <person name="Fujiyama A."/>
            <person name="Inagaki F."/>
            <person name="Takami H."/>
        </authorList>
    </citation>
    <scope>NUCLEOTIDE SEQUENCE</scope>
    <source>
        <strain evidence="5">Expedition CK06-06</strain>
    </source>
</reference>
<evidence type="ECO:0000259" key="4">
    <source>
        <dbReference type="Pfam" id="PF07992"/>
    </source>
</evidence>
<evidence type="ECO:0000256" key="2">
    <source>
        <dbReference type="ARBA" id="ARBA00022630"/>
    </source>
</evidence>
<dbReference type="AlphaFoldDB" id="X1EJH3"/>
<evidence type="ECO:0000256" key="3">
    <source>
        <dbReference type="ARBA" id="ARBA00022827"/>
    </source>
</evidence>
<dbReference type="PANTHER" id="PTHR43429">
    <property type="entry name" value="PYRIDINE NUCLEOTIDE-DISULFIDE OXIDOREDUCTASE DOMAIN-CONTAINING"/>
    <property type="match status" value="1"/>
</dbReference>
<protein>
    <recommendedName>
        <fullName evidence="4">FAD/NAD(P)-binding domain-containing protein</fullName>
    </recommendedName>
</protein>
<dbReference type="SUPFAM" id="SSF51905">
    <property type="entry name" value="FAD/NAD(P)-binding domain"/>
    <property type="match status" value="1"/>
</dbReference>
<dbReference type="InterPro" id="IPR050260">
    <property type="entry name" value="FAD-bd_OxRdtase"/>
</dbReference>
<comment type="caution">
    <text evidence="5">The sequence shown here is derived from an EMBL/GenBank/DDBJ whole genome shotgun (WGS) entry which is preliminary data.</text>
</comment>
<dbReference type="InterPro" id="IPR023753">
    <property type="entry name" value="FAD/NAD-binding_dom"/>
</dbReference>
<organism evidence="5">
    <name type="scientific">marine sediment metagenome</name>
    <dbReference type="NCBI Taxonomy" id="412755"/>
    <lineage>
        <taxon>unclassified sequences</taxon>
        <taxon>metagenomes</taxon>
        <taxon>ecological metagenomes</taxon>
    </lineage>
</organism>